<dbReference type="AlphaFoldDB" id="A0AAE0HUA7"/>
<evidence type="ECO:0000256" key="7">
    <source>
        <dbReference type="SAM" id="SignalP"/>
    </source>
</evidence>
<feature type="signal peptide" evidence="7">
    <location>
        <begin position="1"/>
        <end position="22"/>
    </location>
</feature>
<comment type="caution">
    <text evidence="8">The sequence shown here is derived from an EMBL/GenBank/DDBJ whole genome shotgun (WGS) entry which is preliminary data.</text>
</comment>
<dbReference type="InterPro" id="IPR051694">
    <property type="entry name" value="Immunoregulatory_rcpt-like"/>
</dbReference>
<keyword evidence="4 6" id="KW-0472">Membrane</keyword>
<evidence type="ECO:0000256" key="4">
    <source>
        <dbReference type="ARBA" id="ARBA00023136"/>
    </source>
</evidence>
<reference evidence="8" key="2">
    <citation type="submission" date="2023-06" db="EMBL/GenBank/DDBJ databases">
        <authorList>
            <consortium name="Lawrence Berkeley National Laboratory"/>
            <person name="Haridas S."/>
            <person name="Hensen N."/>
            <person name="Bonometti L."/>
            <person name="Westerberg I."/>
            <person name="Brannstrom I.O."/>
            <person name="Guillou S."/>
            <person name="Cros-Aarteil S."/>
            <person name="Calhoun S."/>
            <person name="Kuo A."/>
            <person name="Mondo S."/>
            <person name="Pangilinan J."/>
            <person name="Riley R."/>
            <person name="Labutti K."/>
            <person name="Andreopoulos B."/>
            <person name="Lipzen A."/>
            <person name="Chen C."/>
            <person name="Yanf M."/>
            <person name="Daum C."/>
            <person name="Ng V."/>
            <person name="Clum A."/>
            <person name="Steindorff A."/>
            <person name="Ohm R."/>
            <person name="Martin F."/>
            <person name="Silar P."/>
            <person name="Natvig D."/>
            <person name="Lalanne C."/>
            <person name="Gautier V."/>
            <person name="Ament-Velasquez S.L."/>
            <person name="Kruys A."/>
            <person name="Hutchinson M.I."/>
            <person name="Powell A.J."/>
            <person name="Barry K."/>
            <person name="Miller A.N."/>
            <person name="Grigoriev I.V."/>
            <person name="Debuchy R."/>
            <person name="Gladieux P."/>
            <person name="Thoren M.H."/>
            <person name="Johannesson H."/>
        </authorList>
    </citation>
    <scope>NUCLEOTIDE SEQUENCE</scope>
    <source>
        <strain evidence="8">CBS 118394</strain>
    </source>
</reference>
<keyword evidence="7" id="KW-0732">Signal</keyword>
<name>A0AAE0HUA7_9PEZI</name>
<evidence type="ECO:0000256" key="3">
    <source>
        <dbReference type="ARBA" id="ARBA00022989"/>
    </source>
</evidence>
<dbReference type="Proteomes" id="UP001283341">
    <property type="component" value="Unassembled WGS sequence"/>
</dbReference>
<dbReference type="PANTHER" id="PTHR15549">
    <property type="entry name" value="PAIRED IMMUNOGLOBULIN-LIKE TYPE 2 RECEPTOR"/>
    <property type="match status" value="1"/>
</dbReference>
<keyword evidence="2 6" id="KW-0812">Transmembrane</keyword>
<evidence type="ECO:0000313" key="8">
    <source>
        <dbReference type="EMBL" id="KAK3312836.1"/>
    </source>
</evidence>
<feature type="compositionally biased region" description="Low complexity" evidence="5">
    <location>
        <begin position="178"/>
        <end position="201"/>
    </location>
</feature>
<keyword evidence="3 6" id="KW-1133">Transmembrane helix</keyword>
<feature type="region of interest" description="Disordered" evidence="5">
    <location>
        <begin position="178"/>
        <end position="212"/>
    </location>
</feature>
<feature type="compositionally biased region" description="Polar residues" evidence="5">
    <location>
        <begin position="292"/>
        <end position="307"/>
    </location>
</feature>
<evidence type="ECO:0000256" key="5">
    <source>
        <dbReference type="SAM" id="MobiDB-lite"/>
    </source>
</evidence>
<keyword evidence="9" id="KW-1185">Reference proteome</keyword>
<protein>
    <submittedName>
        <fullName evidence="8">Uncharacterized protein</fullName>
    </submittedName>
</protein>
<reference evidence="8" key="1">
    <citation type="journal article" date="2023" name="Mol. Phylogenet. Evol.">
        <title>Genome-scale phylogeny and comparative genomics of the fungal order Sordariales.</title>
        <authorList>
            <person name="Hensen N."/>
            <person name="Bonometti L."/>
            <person name="Westerberg I."/>
            <person name="Brannstrom I.O."/>
            <person name="Guillou S."/>
            <person name="Cros-Aarteil S."/>
            <person name="Calhoun S."/>
            <person name="Haridas S."/>
            <person name="Kuo A."/>
            <person name="Mondo S."/>
            <person name="Pangilinan J."/>
            <person name="Riley R."/>
            <person name="LaButti K."/>
            <person name="Andreopoulos B."/>
            <person name="Lipzen A."/>
            <person name="Chen C."/>
            <person name="Yan M."/>
            <person name="Daum C."/>
            <person name="Ng V."/>
            <person name="Clum A."/>
            <person name="Steindorff A."/>
            <person name="Ohm R.A."/>
            <person name="Martin F."/>
            <person name="Silar P."/>
            <person name="Natvig D.O."/>
            <person name="Lalanne C."/>
            <person name="Gautier V."/>
            <person name="Ament-Velasquez S.L."/>
            <person name="Kruys A."/>
            <person name="Hutchinson M.I."/>
            <person name="Powell A.J."/>
            <person name="Barry K."/>
            <person name="Miller A.N."/>
            <person name="Grigoriev I.V."/>
            <person name="Debuchy R."/>
            <person name="Gladieux P."/>
            <person name="Hiltunen Thoren M."/>
            <person name="Johannesson H."/>
        </authorList>
    </citation>
    <scope>NUCLEOTIDE SEQUENCE</scope>
    <source>
        <strain evidence="8">CBS 118394</strain>
    </source>
</reference>
<comment type="subcellular location">
    <subcellularLocation>
        <location evidence="1">Membrane</location>
        <topology evidence="1">Single-pass membrane protein</topology>
    </subcellularLocation>
</comment>
<dbReference type="PANTHER" id="PTHR15549:SF26">
    <property type="entry name" value="AXIAL BUDDING PATTERN PROTEIN 2-RELATED"/>
    <property type="match status" value="1"/>
</dbReference>
<evidence type="ECO:0000313" key="9">
    <source>
        <dbReference type="Proteomes" id="UP001283341"/>
    </source>
</evidence>
<feature type="compositionally biased region" description="Low complexity" evidence="5">
    <location>
        <begin position="346"/>
        <end position="366"/>
    </location>
</feature>
<organism evidence="8 9">
    <name type="scientific">Apodospora peruviana</name>
    <dbReference type="NCBI Taxonomy" id="516989"/>
    <lineage>
        <taxon>Eukaryota</taxon>
        <taxon>Fungi</taxon>
        <taxon>Dikarya</taxon>
        <taxon>Ascomycota</taxon>
        <taxon>Pezizomycotina</taxon>
        <taxon>Sordariomycetes</taxon>
        <taxon>Sordariomycetidae</taxon>
        <taxon>Sordariales</taxon>
        <taxon>Lasiosphaeriaceae</taxon>
        <taxon>Apodospora</taxon>
    </lineage>
</organism>
<sequence length="403" mass="43318">MFTTHRLLQLLLLAVMMHRVRGNVPRETNTYPPLTTVFTPPPDESCMPTFTYTGSSSGTSLWLDYAVYDGPFTCYPPLWRDEFGTFSPGLCPRAYTTASSFTTSGTMGAICCSSGFEHLGTQIGGWCGRAIPTPTPALWVSDTVTSTLTFTSATGLVRQVVVLWQESDLSVLALATTSAATTTPKSTSPPSSTTPSSTSSTPPEPASSGGLGTAAKAGIGAGVALAALIAAAVLAFFIWKRRRGQQQSAPEQPSVAELPNNPAQQQHMPAEADSGVPEEKKHELAGGGYYDNGQTQQPQVQELSGQPWTAELGGGGGNTHELPVDATGGMDYIPPPQQQWVPAAEPQQQHNEEQQQQQQWQQQPWQSAHMASAQDAEMRWLEEEEARIQARKAQLLMNRVVNS</sequence>
<accession>A0AAE0HUA7</accession>
<dbReference type="GO" id="GO:0016020">
    <property type="term" value="C:membrane"/>
    <property type="evidence" value="ECO:0007669"/>
    <property type="project" value="UniProtKB-SubCell"/>
</dbReference>
<gene>
    <name evidence="8" type="ORF">B0H66DRAFT_631657</name>
</gene>
<evidence type="ECO:0000256" key="6">
    <source>
        <dbReference type="SAM" id="Phobius"/>
    </source>
</evidence>
<feature type="chain" id="PRO_5042258831" evidence="7">
    <location>
        <begin position="23"/>
        <end position="403"/>
    </location>
</feature>
<evidence type="ECO:0000256" key="1">
    <source>
        <dbReference type="ARBA" id="ARBA00004167"/>
    </source>
</evidence>
<evidence type="ECO:0000256" key="2">
    <source>
        <dbReference type="ARBA" id="ARBA00022692"/>
    </source>
</evidence>
<feature type="transmembrane region" description="Helical" evidence="6">
    <location>
        <begin position="217"/>
        <end position="239"/>
    </location>
</feature>
<proteinExistence type="predicted"/>
<dbReference type="EMBL" id="JAUEDM010000008">
    <property type="protein sequence ID" value="KAK3312836.1"/>
    <property type="molecule type" value="Genomic_DNA"/>
</dbReference>
<dbReference type="GO" id="GO:0071944">
    <property type="term" value="C:cell periphery"/>
    <property type="evidence" value="ECO:0007669"/>
    <property type="project" value="UniProtKB-ARBA"/>
</dbReference>
<feature type="region of interest" description="Disordered" evidence="5">
    <location>
        <begin position="247"/>
        <end position="378"/>
    </location>
</feature>